<dbReference type="SUPFAM" id="SSF51905">
    <property type="entry name" value="FAD/NAD(P)-binding domain"/>
    <property type="match status" value="1"/>
</dbReference>
<dbReference type="PANTHER" id="PTHR42923:SF3">
    <property type="entry name" value="PROTOPORPHYRINOGEN OXIDASE"/>
    <property type="match status" value="1"/>
</dbReference>
<accession>Q8TJK8</accession>
<sequence>MEMYMKIVIIGSGFAGLSAGYKLCKQNDVVIFEKDEDLGGMSSSYRINDYDIEKYYHHIFRSDKELLKLINELGLRACLKIKLNPTNGIGLHAFEPKNGSI</sequence>
<dbReference type="EMBL" id="AE010299">
    <property type="protein sequence ID" value="AAM07127.1"/>
    <property type="molecule type" value="Genomic_DNA"/>
</dbReference>
<reference evidence="1 2" key="1">
    <citation type="journal article" date="2002" name="Genome Res.">
        <title>The genome of Methanosarcina acetivorans reveals extensive metabolic and physiological diversity.</title>
        <authorList>
            <person name="Galagan J.E."/>
            <person name="Nusbaum C."/>
            <person name="Roy A."/>
            <person name="Endrizzi M.G."/>
            <person name="Macdonald P."/>
            <person name="FitzHugh W."/>
            <person name="Calvo S."/>
            <person name="Engels R."/>
            <person name="Smirnov S."/>
            <person name="Atnoor D."/>
            <person name="Brown A."/>
            <person name="Allen N."/>
            <person name="Naylor J."/>
            <person name="Stange-Thomann N."/>
            <person name="DeArellano K."/>
            <person name="Johnson R."/>
            <person name="Linton L."/>
            <person name="McEwan P."/>
            <person name="McKernan K."/>
            <person name="Talamas J."/>
            <person name="Tirrell A."/>
            <person name="Ye W."/>
            <person name="Zimmer A."/>
            <person name="Barber R.D."/>
            <person name="Cann I."/>
            <person name="Graham D.E."/>
            <person name="Grahame D.A."/>
            <person name="Guss A."/>
            <person name="Hedderich R."/>
            <person name="Ingram-Smith C."/>
            <person name="Kuettner C.H."/>
            <person name="Krzycki J.A."/>
            <person name="Leigh J.A."/>
            <person name="Li W."/>
            <person name="Liu J."/>
            <person name="Mukhopadhyay B."/>
            <person name="Reeve J.N."/>
            <person name="Smith K."/>
            <person name="Springer T.A."/>
            <person name="Umayam L.A."/>
            <person name="White O."/>
            <person name="White R.H."/>
            <person name="de Macario E.C."/>
            <person name="Ferry J.G."/>
            <person name="Jarrell K.F."/>
            <person name="Jing H."/>
            <person name="Macario A.J.L."/>
            <person name="Paulsen I."/>
            <person name="Pritchett M."/>
            <person name="Sowers K.R."/>
            <person name="Swanson R.V."/>
            <person name="Zinder S.H."/>
            <person name="Lander E."/>
            <person name="Metcalf W.W."/>
            <person name="Birren B."/>
        </authorList>
    </citation>
    <scope>NUCLEOTIDE SEQUENCE [LARGE SCALE GENOMIC DNA]</scope>
    <source>
        <strain evidence="2">ATCC 35395 / DSM 2834 / JCM 12185 / C2A</strain>
    </source>
</reference>
<evidence type="ECO:0008006" key="3">
    <source>
        <dbReference type="Google" id="ProtNLM"/>
    </source>
</evidence>
<dbReference type="InParanoid" id="Q8TJK8"/>
<dbReference type="PANTHER" id="PTHR42923">
    <property type="entry name" value="PROTOPORPHYRINOGEN OXIDASE"/>
    <property type="match status" value="1"/>
</dbReference>
<dbReference type="AlphaFoldDB" id="Q8TJK8"/>
<dbReference type="KEGG" id="mac:MA_3776"/>
<dbReference type="HOGENOM" id="CLU_2285010_0_0_2"/>
<proteinExistence type="predicted"/>
<name>Q8TJK8_METAC</name>
<gene>
    <name evidence="1" type="ordered locus">MA_3776</name>
</gene>
<organism evidence="1 2">
    <name type="scientific">Methanosarcina acetivorans (strain ATCC 35395 / DSM 2834 / JCM 12185 / C2A)</name>
    <dbReference type="NCBI Taxonomy" id="188937"/>
    <lineage>
        <taxon>Archaea</taxon>
        <taxon>Methanobacteriati</taxon>
        <taxon>Methanobacteriota</taxon>
        <taxon>Stenosarchaea group</taxon>
        <taxon>Methanomicrobia</taxon>
        <taxon>Methanosarcinales</taxon>
        <taxon>Methanosarcinaceae</taxon>
        <taxon>Methanosarcina</taxon>
    </lineage>
</organism>
<protein>
    <recommendedName>
        <fullName evidence="3">Amine oxidase domain-containing protein</fullName>
    </recommendedName>
</protein>
<dbReference type="Pfam" id="PF13450">
    <property type="entry name" value="NAD_binding_8"/>
    <property type="match status" value="1"/>
</dbReference>
<evidence type="ECO:0000313" key="1">
    <source>
        <dbReference type="EMBL" id="AAM07127.1"/>
    </source>
</evidence>
<keyword evidence="2" id="KW-1185">Reference proteome</keyword>
<dbReference type="InterPro" id="IPR036188">
    <property type="entry name" value="FAD/NAD-bd_sf"/>
</dbReference>
<evidence type="ECO:0000313" key="2">
    <source>
        <dbReference type="Proteomes" id="UP000002487"/>
    </source>
</evidence>
<dbReference type="STRING" id="188937.MA_3776"/>
<dbReference type="EnsemblBacteria" id="AAM07127">
    <property type="protein sequence ID" value="AAM07127"/>
    <property type="gene ID" value="MA_3776"/>
</dbReference>
<dbReference type="Proteomes" id="UP000002487">
    <property type="component" value="Chromosome"/>
</dbReference>
<dbReference type="InterPro" id="IPR050464">
    <property type="entry name" value="Zeta_carotene_desat/Oxidored"/>
</dbReference>
<dbReference type="Gene3D" id="3.50.50.60">
    <property type="entry name" value="FAD/NAD(P)-binding domain"/>
    <property type="match status" value="1"/>
</dbReference>